<evidence type="ECO:0000313" key="8">
    <source>
        <dbReference type="EMBL" id="QMV74176.1"/>
    </source>
</evidence>
<dbReference type="AlphaFoldDB" id="A0A7G5EJK1"/>
<keyword evidence="9" id="KW-1185">Reference proteome</keyword>
<evidence type="ECO:0000313" key="9">
    <source>
        <dbReference type="Proteomes" id="UP000515240"/>
    </source>
</evidence>
<proteinExistence type="inferred from homology"/>
<feature type="domain" description="ABC transporter" evidence="7">
    <location>
        <begin position="14"/>
        <end position="250"/>
    </location>
</feature>
<dbReference type="InterPro" id="IPR052156">
    <property type="entry name" value="BCAA_Transport_ATP-bd_LivF"/>
</dbReference>
<dbReference type="GO" id="GO:0016887">
    <property type="term" value="F:ATP hydrolysis activity"/>
    <property type="evidence" value="ECO:0007669"/>
    <property type="project" value="InterPro"/>
</dbReference>
<sequence>MTTQTSNANADVLLQVSQLNAWYGEAHILFDVALEVRRGEVVALMGRNGAGKSTTLKAIMGLVERRQGSVRFMGQSIAQADAWQIARMGLGYVPEDRRIFSELTVLENLEVGRQPPRSWADGSAASHWTVDELLAAFPNLAAMPQRPGGQMSGGEQQMLTVARTLMGNPYLVLLDEPSEGVAPVIVEQMVQMVLQLKRRGVSILLCEQNLHFARLVSDRAYVLEKGVVQFAGSMQALMDEERAGAKRIGV</sequence>
<dbReference type="Gene3D" id="3.40.50.300">
    <property type="entry name" value="P-loop containing nucleotide triphosphate hydrolases"/>
    <property type="match status" value="1"/>
</dbReference>
<dbReference type="EMBL" id="CP058554">
    <property type="protein sequence ID" value="QMV74176.1"/>
    <property type="molecule type" value="Genomic_DNA"/>
</dbReference>
<dbReference type="PROSITE" id="PS00211">
    <property type="entry name" value="ABC_TRANSPORTER_1"/>
    <property type="match status" value="1"/>
</dbReference>
<evidence type="ECO:0000256" key="4">
    <source>
        <dbReference type="ARBA" id="ARBA00022741"/>
    </source>
</evidence>
<dbReference type="GO" id="GO:0005524">
    <property type="term" value="F:ATP binding"/>
    <property type="evidence" value="ECO:0007669"/>
    <property type="project" value="UniProtKB-KW"/>
</dbReference>
<dbReference type="PANTHER" id="PTHR43820">
    <property type="entry name" value="HIGH-AFFINITY BRANCHED-CHAIN AMINO ACID TRANSPORT ATP-BINDING PROTEIN LIVF"/>
    <property type="match status" value="1"/>
</dbReference>
<dbReference type="GO" id="GO:0015658">
    <property type="term" value="F:branched-chain amino acid transmembrane transporter activity"/>
    <property type="evidence" value="ECO:0007669"/>
    <property type="project" value="TreeGrafter"/>
</dbReference>
<keyword evidence="3" id="KW-0472">Membrane</keyword>
<keyword evidence="2" id="KW-0813">Transport</keyword>
<evidence type="ECO:0000256" key="1">
    <source>
        <dbReference type="ARBA" id="ARBA00005417"/>
    </source>
</evidence>
<dbReference type="KEGG" id="cpis:HS961_15730"/>
<dbReference type="Proteomes" id="UP000515240">
    <property type="component" value="Chromosome"/>
</dbReference>
<evidence type="ECO:0000256" key="3">
    <source>
        <dbReference type="ARBA" id="ARBA00022475"/>
    </source>
</evidence>
<dbReference type="InterPro" id="IPR017871">
    <property type="entry name" value="ABC_transporter-like_CS"/>
</dbReference>
<keyword evidence="5 8" id="KW-0067">ATP-binding</keyword>
<dbReference type="GO" id="GO:0015807">
    <property type="term" value="P:L-amino acid transport"/>
    <property type="evidence" value="ECO:0007669"/>
    <property type="project" value="TreeGrafter"/>
</dbReference>
<protein>
    <submittedName>
        <fullName evidence="8">ABC transporter ATP-binding protein</fullName>
    </submittedName>
</protein>
<accession>A0A7G5EJK1</accession>
<dbReference type="RefSeq" id="WP_182323571.1">
    <property type="nucleotide sequence ID" value="NZ_CP058554.1"/>
</dbReference>
<keyword evidence="3" id="KW-1003">Cell membrane</keyword>
<reference evidence="8 9" key="1">
    <citation type="journal article" date="2020" name="G3 (Bethesda)">
        <title>CeMbio - The Caenorhabditis elegans Microbiome Resource.</title>
        <authorList>
            <person name="Dirksen P."/>
            <person name="Assie A."/>
            <person name="Zimmermann J."/>
            <person name="Zhang F."/>
            <person name="Tietje A.M."/>
            <person name="Marsh S.A."/>
            <person name="Felix M.A."/>
            <person name="Shapira M."/>
            <person name="Kaleta C."/>
            <person name="Schulenburg H."/>
            <person name="Samuel B."/>
        </authorList>
    </citation>
    <scope>NUCLEOTIDE SEQUENCE [LARGE SCALE GENOMIC DNA]</scope>
    <source>
        <strain evidence="8 9">BIGb0172</strain>
    </source>
</reference>
<dbReference type="Pfam" id="PF00005">
    <property type="entry name" value="ABC_tran"/>
    <property type="match status" value="1"/>
</dbReference>
<evidence type="ECO:0000256" key="2">
    <source>
        <dbReference type="ARBA" id="ARBA00022448"/>
    </source>
</evidence>
<organism evidence="8 9">
    <name type="scientific">Comamonas piscis</name>
    <dbReference type="NCBI Taxonomy" id="1562974"/>
    <lineage>
        <taxon>Bacteria</taxon>
        <taxon>Pseudomonadati</taxon>
        <taxon>Pseudomonadota</taxon>
        <taxon>Betaproteobacteria</taxon>
        <taxon>Burkholderiales</taxon>
        <taxon>Comamonadaceae</taxon>
        <taxon>Comamonas</taxon>
    </lineage>
</organism>
<keyword evidence="4" id="KW-0547">Nucleotide-binding</keyword>
<evidence type="ECO:0000256" key="6">
    <source>
        <dbReference type="ARBA" id="ARBA00022970"/>
    </source>
</evidence>
<dbReference type="InterPro" id="IPR003593">
    <property type="entry name" value="AAA+_ATPase"/>
</dbReference>
<dbReference type="InterPro" id="IPR027417">
    <property type="entry name" value="P-loop_NTPase"/>
</dbReference>
<dbReference type="PROSITE" id="PS50893">
    <property type="entry name" value="ABC_TRANSPORTER_2"/>
    <property type="match status" value="1"/>
</dbReference>
<dbReference type="SUPFAM" id="SSF52540">
    <property type="entry name" value="P-loop containing nucleoside triphosphate hydrolases"/>
    <property type="match status" value="1"/>
</dbReference>
<dbReference type="PANTHER" id="PTHR43820:SF2">
    <property type="entry name" value="ABC TRANSPORTER ATP-BINDING PROTEIN"/>
    <property type="match status" value="1"/>
</dbReference>
<name>A0A7G5EJK1_9BURK</name>
<comment type="similarity">
    <text evidence="1">Belongs to the ABC transporter superfamily.</text>
</comment>
<dbReference type="InterPro" id="IPR003439">
    <property type="entry name" value="ABC_transporter-like_ATP-bd"/>
</dbReference>
<evidence type="ECO:0000259" key="7">
    <source>
        <dbReference type="PROSITE" id="PS50893"/>
    </source>
</evidence>
<evidence type="ECO:0000256" key="5">
    <source>
        <dbReference type="ARBA" id="ARBA00022840"/>
    </source>
</evidence>
<keyword evidence="6" id="KW-0029">Amino-acid transport</keyword>
<dbReference type="SMART" id="SM00382">
    <property type="entry name" value="AAA"/>
    <property type="match status" value="1"/>
</dbReference>
<gene>
    <name evidence="8" type="ORF">HS961_15730</name>
</gene>
<dbReference type="CDD" id="cd03224">
    <property type="entry name" value="ABC_TM1139_LivF_branched"/>
    <property type="match status" value="1"/>
</dbReference>